<protein>
    <submittedName>
        <fullName evidence="1">Uncharacterized protein</fullName>
    </submittedName>
</protein>
<dbReference type="EMBL" id="BARU01000009">
    <property type="protein sequence ID" value="GAH25256.1"/>
    <property type="molecule type" value="Genomic_DNA"/>
</dbReference>
<sequence length="39" mass="4337">MKKVVKADRGAAVVNDKEVIEITGTWKPSELRNLIQEIG</sequence>
<dbReference type="AlphaFoldDB" id="X1DW44"/>
<comment type="caution">
    <text evidence="1">The sequence shown here is derived from an EMBL/GenBank/DDBJ whole genome shotgun (WGS) entry which is preliminary data.</text>
</comment>
<reference evidence="1" key="1">
    <citation type="journal article" date="2014" name="Front. Microbiol.">
        <title>High frequency of phylogenetically diverse reductive dehalogenase-homologous genes in deep subseafloor sedimentary metagenomes.</title>
        <authorList>
            <person name="Kawai M."/>
            <person name="Futagami T."/>
            <person name="Toyoda A."/>
            <person name="Takaki Y."/>
            <person name="Nishi S."/>
            <person name="Hori S."/>
            <person name="Arai W."/>
            <person name="Tsubouchi T."/>
            <person name="Morono Y."/>
            <person name="Uchiyama I."/>
            <person name="Ito T."/>
            <person name="Fujiyama A."/>
            <person name="Inagaki F."/>
            <person name="Takami H."/>
        </authorList>
    </citation>
    <scope>NUCLEOTIDE SEQUENCE</scope>
    <source>
        <strain evidence="1">Expedition CK06-06</strain>
    </source>
</reference>
<gene>
    <name evidence="1" type="ORF">S03H2_00115</name>
</gene>
<organism evidence="1">
    <name type="scientific">marine sediment metagenome</name>
    <dbReference type="NCBI Taxonomy" id="412755"/>
    <lineage>
        <taxon>unclassified sequences</taxon>
        <taxon>metagenomes</taxon>
        <taxon>ecological metagenomes</taxon>
    </lineage>
</organism>
<name>X1DW44_9ZZZZ</name>
<evidence type="ECO:0000313" key="1">
    <source>
        <dbReference type="EMBL" id="GAH25256.1"/>
    </source>
</evidence>
<proteinExistence type="predicted"/>
<accession>X1DW44</accession>